<feature type="region of interest" description="Disordered" evidence="1">
    <location>
        <begin position="1"/>
        <end position="33"/>
    </location>
</feature>
<accession>M0AAT9</accession>
<keyword evidence="3" id="KW-1185">Reference proteome</keyword>
<dbReference type="EMBL" id="AOIM01000007">
    <property type="protein sequence ID" value="ELY95649.1"/>
    <property type="molecule type" value="Genomic_DNA"/>
</dbReference>
<dbReference type="PATRIC" id="fig|1227493.4.peg.152"/>
<evidence type="ECO:0000313" key="2">
    <source>
        <dbReference type="EMBL" id="ELY95649.1"/>
    </source>
</evidence>
<organism evidence="2 3">
    <name type="scientific">Natrialba hulunbeirensis JCM 10989</name>
    <dbReference type="NCBI Taxonomy" id="1227493"/>
    <lineage>
        <taxon>Archaea</taxon>
        <taxon>Methanobacteriati</taxon>
        <taxon>Methanobacteriota</taxon>
        <taxon>Stenosarchaea group</taxon>
        <taxon>Halobacteria</taxon>
        <taxon>Halobacteriales</taxon>
        <taxon>Natrialbaceae</taxon>
        <taxon>Natrialba</taxon>
    </lineage>
</organism>
<evidence type="ECO:0000256" key="1">
    <source>
        <dbReference type="SAM" id="MobiDB-lite"/>
    </source>
</evidence>
<dbReference type="RefSeq" id="WP_006651447.1">
    <property type="nucleotide sequence ID" value="NZ_AOIM01000007.1"/>
</dbReference>
<gene>
    <name evidence="2" type="ORF">C483_00849</name>
</gene>
<sequence>MATVSHEPARVTRQTGGAAISTMPQEGTDLEIDPDPQLEREADEAAQQALSGEEPLVVNRLGTDVHIQRTPAEVSVENNYKGISDLVDEVANLRDQVSENTQTIEQTRSSLGSLEDEVHSGLGEKTAGLAAGGIGAGAIALGRAGMEPALQEGLSETAMNPELGAPTMAAALMAIGVGAASTGAKSLWERAKERFSRDKADKEEKFNSQEESDENSLLGKVGL</sequence>
<evidence type="ECO:0000313" key="3">
    <source>
        <dbReference type="Proteomes" id="UP000011519"/>
    </source>
</evidence>
<feature type="region of interest" description="Disordered" evidence="1">
    <location>
        <begin position="193"/>
        <end position="223"/>
    </location>
</feature>
<protein>
    <submittedName>
        <fullName evidence="2">Uncharacterized protein</fullName>
    </submittedName>
</protein>
<dbReference type="Proteomes" id="UP000011519">
    <property type="component" value="Unassembled WGS sequence"/>
</dbReference>
<proteinExistence type="predicted"/>
<feature type="compositionally biased region" description="Basic and acidic residues" evidence="1">
    <location>
        <begin position="193"/>
        <end position="208"/>
    </location>
</feature>
<dbReference type="STRING" id="1227493.C483_00849"/>
<name>M0AAT9_9EURY</name>
<comment type="caution">
    <text evidence="2">The sequence shown here is derived from an EMBL/GenBank/DDBJ whole genome shotgun (WGS) entry which is preliminary data.</text>
</comment>
<dbReference type="AlphaFoldDB" id="M0AAT9"/>
<reference evidence="2 3" key="1">
    <citation type="journal article" date="2014" name="PLoS Genet.">
        <title>Phylogenetically driven sequencing of extremely halophilic archaea reveals strategies for static and dynamic osmo-response.</title>
        <authorList>
            <person name="Becker E.A."/>
            <person name="Seitzer P.M."/>
            <person name="Tritt A."/>
            <person name="Larsen D."/>
            <person name="Krusor M."/>
            <person name="Yao A.I."/>
            <person name="Wu D."/>
            <person name="Madern D."/>
            <person name="Eisen J.A."/>
            <person name="Darling A.E."/>
            <person name="Facciotti M.T."/>
        </authorList>
    </citation>
    <scope>NUCLEOTIDE SEQUENCE [LARGE SCALE GENOMIC DNA]</scope>
    <source>
        <strain evidence="2 3">JCM 10989</strain>
    </source>
</reference>